<dbReference type="PATRIC" id="fig|294.133.peg.3598"/>
<name>A0A0F4V6P3_PSEFL</name>
<dbReference type="Gene3D" id="1.10.530.10">
    <property type="match status" value="1"/>
</dbReference>
<protein>
    <submittedName>
        <fullName evidence="1">Uncharacterized protein</fullName>
    </submittedName>
</protein>
<organism evidence="1 2">
    <name type="scientific">Pseudomonas fluorescens</name>
    <dbReference type="NCBI Taxonomy" id="294"/>
    <lineage>
        <taxon>Bacteria</taxon>
        <taxon>Pseudomonadati</taxon>
        <taxon>Pseudomonadota</taxon>
        <taxon>Gammaproteobacteria</taxon>
        <taxon>Pseudomonadales</taxon>
        <taxon>Pseudomonadaceae</taxon>
        <taxon>Pseudomonas</taxon>
    </lineage>
</organism>
<dbReference type="EMBL" id="LACH01000043">
    <property type="protein sequence ID" value="KJZ64175.1"/>
    <property type="molecule type" value="Genomic_DNA"/>
</dbReference>
<dbReference type="SUPFAM" id="SSF53955">
    <property type="entry name" value="Lysozyme-like"/>
    <property type="match status" value="1"/>
</dbReference>
<proteinExistence type="predicted"/>
<gene>
    <name evidence="1" type="ORF">VD17_19295</name>
</gene>
<dbReference type="AlphaFoldDB" id="A0A0F4V6P3"/>
<evidence type="ECO:0000313" key="1">
    <source>
        <dbReference type="EMBL" id="KJZ64175.1"/>
    </source>
</evidence>
<sequence>MNSAWTSRGDLFQISLFWAAKSASWFWSSRNLNALADAEDFILITKRINGWSNGLAKRQAFYATALRALRALA</sequence>
<dbReference type="Proteomes" id="UP000033400">
    <property type="component" value="Unassembled WGS sequence"/>
</dbReference>
<evidence type="ECO:0000313" key="2">
    <source>
        <dbReference type="Proteomes" id="UP000033400"/>
    </source>
</evidence>
<dbReference type="InterPro" id="IPR023346">
    <property type="entry name" value="Lysozyme-like_dom_sf"/>
</dbReference>
<reference evidence="1 2" key="1">
    <citation type="submission" date="2015-03" db="EMBL/GenBank/DDBJ databases">
        <title>Comparative genomics of Pseudomonas insights into diversity of traits involved in vanlence and defense.</title>
        <authorList>
            <person name="Qin Y."/>
        </authorList>
    </citation>
    <scope>NUCLEOTIDE SEQUENCE [LARGE SCALE GENOMIC DNA]</scope>
    <source>
        <strain evidence="1 2">H24</strain>
    </source>
</reference>
<dbReference type="OrthoDB" id="3809801at2"/>
<accession>A0A0F4V6P3</accession>
<comment type="caution">
    <text evidence="1">The sequence shown here is derived from an EMBL/GenBank/DDBJ whole genome shotgun (WGS) entry which is preliminary data.</text>
</comment>